<dbReference type="GO" id="GO:0035438">
    <property type="term" value="F:cyclic-di-GMP binding"/>
    <property type="evidence" value="ECO:0007669"/>
    <property type="project" value="InterPro"/>
</dbReference>
<evidence type="ECO:0000313" key="3">
    <source>
        <dbReference type="Proteomes" id="UP000434052"/>
    </source>
</evidence>
<accession>A0A6P1ZGS2</accession>
<organism evidence="2 3">
    <name type="scientific">Oceanidesulfovibrio marinus</name>
    <dbReference type="NCBI Taxonomy" id="370038"/>
    <lineage>
        <taxon>Bacteria</taxon>
        <taxon>Pseudomonadati</taxon>
        <taxon>Thermodesulfobacteriota</taxon>
        <taxon>Desulfovibrionia</taxon>
        <taxon>Desulfovibrionales</taxon>
        <taxon>Desulfovibrionaceae</taxon>
        <taxon>Oceanidesulfovibrio</taxon>
    </lineage>
</organism>
<proteinExistence type="predicted"/>
<evidence type="ECO:0000259" key="1">
    <source>
        <dbReference type="Pfam" id="PF07238"/>
    </source>
</evidence>
<comment type="caution">
    <text evidence="2">The sequence shown here is derived from an EMBL/GenBank/DDBJ whole genome shotgun (WGS) entry which is preliminary data.</text>
</comment>
<dbReference type="SUPFAM" id="SSF141371">
    <property type="entry name" value="PilZ domain-like"/>
    <property type="match status" value="1"/>
</dbReference>
<dbReference type="Pfam" id="PF07238">
    <property type="entry name" value="PilZ"/>
    <property type="match status" value="1"/>
</dbReference>
<dbReference type="InterPro" id="IPR009875">
    <property type="entry name" value="PilZ_domain"/>
</dbReference>
<evidence type="ECO:0000313" key="2">
    <source>
        <dbReference type="EMBL" id="TVM34183.1"/>
    </source>
</evidence>
<dbReference type="EMBL" id="QMIF01000005">
    <property type="protein sequence ID" value="TVM34183.1"/>
    <property type="molecule type" value="Genomic_DNA"/>
</dbReference>
<protein>
    <recommendedName>
        <fullName evidence="1">PilZ domain-containing protein</fullName>
    </recommendedName>
</protein>
<name>A0A6P1ZGS2_9BACT</name>
<feature type="domain" description="PilZ" evidence="1">
    <location>
        <begin position="61"/>
        <end position="148"/>
    </location>
</feature>
<gene>
    <name evidence="2" type="ORF">DQK91_09840</name>
</gene>
<dbReference type="OrthoDB" id="5409144at2"/>
<dbReference type="Gene3D" id="2.40.10.220">
    <property type="entry name" value="predicted glycosyltransferase like domains"/>
    <property type="match status" value="1"/>
</dbReference>
<dbReference type="RefSeq" id="WP_144305181.1">
    <property type="nucleotide sequence ID" value="NZ_QMIF01000005.1"/>
</dbReference>
<reference evidence="2 3" key="1">
    <citation type="submission" date="2018-06" db="EMBL/GenBank/DDBJ databases">
        <title>Complete genome of Desulfovibrio marinus P48SEP.</title>
        <authorList>
            <person name="Crispim J.S."/>
            <person name="Vidigal P.M.P."/>
            <person name="Silva L.C.F."/>
            <person name="Araujo L.C."/>
            <person name="Laguardia C.N."/>
            <person name="Dias R.S."/>
            <person name="Sousa M.P."/>
            <person name="Paula S.O."/>
            <person name="Silva C."/>
        </authorList>
    </citation>
    <scope>NUCLEOTIDE SEQUENCE [LARGE SCALE GENOMIC DNA]</scope>
    <source>
        <strain evidence="2 3">P48SEP</strain>
    </source>
</reference>
<dbReference type="AlphaFoldDB" id="A0A6P1ZGS2"/>
<dbReference type="Proteomes" id="UP000434052">
    <property type="component" value="Unassembled WGS sequence"/>
</dbReference>
<sequence>MQRNADGAYVFYSEDGQTVSIQCAECRYSRTVPIESLRDLGRFFTVGCRCGERFTATVEFRRHFRKKVDLDGTYRNPETGEDDDIVVEDLSQSGIRFATVAPHSLQPGMVVKVRFTLDTPKRPIKQRTVEVRKTEGLHVSGRFVGAPERDSDIGFYLMP</sequence>